<comment type="caution">
    <text evidence="1">The sequence shown here is derived from an EMBL/GenBank/DDBJ whole genome shotgun (WGS) entry which is preliminary data.</text>
</comment>
<name>A0A2W4W999_9CYAN</name>
<gene>
    <name evidence="1" type="ORF">DCF25_13185</name>
</gene>
<dbReference type="AlphaFoldDB" id="A0A2W4W999"/>
<evidence type="ECO:0000313" key="2">
    <source>
        <dbReference type="Proteomes" id="UP000249354"/>
    </source>
</evidence>
<proteinExistence type="predicted"/>
<reference evidence="1 2" key="2">
    <citation type="submission" date="2018-06" db="EMBL/GenBank/DDBJ databases">
        <title>Metagenomic assembly of (sub)arctic Cyanobacteria and their associated microbiome from non-axenic cultures.</title>
        <authorList>
            <person name="Baurain D."/>
        </authorList>
    </citation>
    <scope>NUCLEOTIDE SEQUENCE [LARGE SCALE GENOMIC DNA]</scope>
    <source>
        <strain evidence="1">ULC129bin1</strain>
    </source>
</reference>
<dbReference type="EMBL" id="QBMC01000088">
    <property type="protein sequence ID" value="PZO15738.1"/>
    <property type="molecule type" value="Genomic_DNA"/>
</dbReference>
<dbReference type="Proteomes" id="UP000249354">
    <property type="component" value="Unassembled WGS sequence"/>
</dbReference>
<sequence length="70" mass="7934">MTLDATRWRVRLRSLLNTKPLKAANKNGLSGYLVTSTAVYEARQLVGQYKSATGYATGRFGDRICYLYQR</sequence>
<accession>A0A2W4W999</accession>
<reference evidence="2" key="1">
    <citation type="submission" date="2018-04" db="EMBL/GenBank/DDBJ databases">
        <authorList>
            <person name="Cornet L."/>
        </authorList>
    </citation>
    <scope>NUCLEOTIDE SEQUENCE [LARGE SCALE GENOMIC DNA]</scope>
</reference>
<evidence type="ECO:0000313" key="1">
    <source>
        <dbReference type="EMBL" id="PZO15738.1"/>
    </source>
</evidence>
<organism evidence="1 2">
    <name type="scientific">Leptolyngbya foveolarum</name>
    <dbReference type="NCBI Taxonomy" id="47253"/>
    <lineage>
        <taxon>Bacteria</taxon>
        <taxon>Bacillati</taxon>
        <taxon>Cyanobacteriota</taxon>
        <taxon>Cyanophyceae</taxon>
        <taxon>Leptolyngbyales</taxon>
        <taxon>Leptolyngbyaceae</taxon>
        <taxon>Leptolyngbya group</taxon>
        <taxon>Leptolyngbya</taxon>
    </lineage>
</organism>
<protein>
    <submittedName>
        <fullName evidence="1">Uncharacterized protein</fullName>
    </submittedName>
</protein>